<evidence type="ECO:0000256" key="1">
    <source>
        <dbReference type="SAM" id="Phobius"/>
    </source>
</evidence>
<organism evidence="2 3">
    <name type="scientific">Amycolatopsis saalfeldensis</name>
    <dbReference type="NCBI Taxonomy" id="394193"/>
    <lineage>
        <taxon>Bacteria</taxon>
        <taxon>Bacillati</taxon>
        <taxon>Actinomycetota</taxon>
        <taxon>Actinomycetes</taxon>
        <taxon>Pseudonocardiales</taxon>
        <taxon>Pseudonocardiaceae</taxon>
        <taxon>Amycolatopsis</taxon>
    </lineage>
</organism>
<accession>A0A1H8YHM1</accession>
<feature type="transmembrane region" description="Helical" evidence="1">
    <location>
        <begin position="366"/>
        <end position="383"/>
    </location>
</feature>
<reference evidence="2 3" key="1">
    <citation type="submission" date="2016-10" db="EMBL/GenBank/DDBJ databases">
        <authorList>
            <person name="de Groot N.N."/>
        </authorList>
    </citation>
    <scope>NUCLEOTIDE SEQUENCE [LARGE SCALE GENOMIC DNA]</scope>
    <source>
        <strain evidence="2 3">DSM 44993</strain>
    </source>
</reference>
<feature type="transmembrane region" description="Helical" evidence="1">
    <location>
        <begin position="142"/>
        <end position="161"/>
    </location>
</feature>
<dbReference type="AlphaFoldDB" id="A0A1H8YHM1"/>
<protein>
    <recommendedName>
        <fullName evidence="4">4-amino-4-deoxy-L-arabinose transferase</fullName>
    </recommendedName>
</protein>
<feature type="transmembrane region" description="Helical" evidence="1">
    <location>
        <begin position="342"/>
        <end position="359"/>
    </location>
</feature>
<feature type="transmembrane region" description="Helical" evidence="1">
    <location>
        <begin position="227"/>
        <end position="244"/>
    </location>
</feature>
<feature type="transmembrane region" description="Helical" evidence="1">
    <location>
        <begin position="419"/>
        <end position="438"/>
    </location>
</feature>
<feature type="transmembrane region" description="Helical" evidence="1">
    <location>
        <begin position="32"/>
        <end position="50"/>
    </location>
</feature>
<evidence type="ECO:0008006" key="4">
    <source>
        <dbReference type="Google" id="ProtNLM"/>
    </source>
</evidence>
<feature type="transmembrane region" description="Helical" evidence="1">
    <location>
        <begin position="389"/>
        <end position="407"/>
    </location>
</feature>
<keyword evidence="1" id="KW-0472">Membrane</keyword>
<feature type="transmembrane region" description="Helical" evidence="1">
    <location>
        <begin position="106"/>
        <end position="130"/>
    </location>
</feature>
<evidence type="ECO:0000313" key="2">
    <source>
        <dbReference type="EMBL" id="SEP51521.1"/>
    </source>
</evidence>
<feature type="transmembrane region" description="Helical" evidence="1">
    <location>
        <begin position="190"/>
        <end position="215"/>
    </location>
</feature>
<proteinExistence type="predicted"/>
<keyword evidence="1" id="KW-0812">Transmembrane</keyword>
<sequence>MRNGKEEASVDVASPALPSVAAGGPGRPRRAVVVRWAVHAAWVAGLAFVTELRVGRFGFHPTDQGFILAQAWRVLQGEVPHADIISARPLGSAILHVADFALPGPLFFSSSVFAMVEIIFATIAFAALVMRRPVRTWGAGRTALVAATALINLNGFPLMAWHTVDGITLTACGAWALDAGLRSGRALPRLGGLVLLGSAVFMKQSFVPAALIGLAWTLSYPDRRRRLVPDVLALGAFGIGYLAWVTAGGGFGEMVAQLTGGIPVYGERLLGLWLDDPGALMLPPVRELTFFAAIAVVLVLVRLTGDRLGVAGRAASWLLALGGAAAVVWTMVDGRFTGSSRWADVLWWILAMAVVVHATVCKRLPWAGLLVLATGFMTSLSWGNDTPTLLTGSLALTALLLVAGILPERALVRRRFARPWVTATAGLTIVALCGWMVVAHHDEAAYHDLSHDKLTADLGTVSPAMAGIRTNPATFAYVAQIRDCLNRYPAGRVAVLPDNPFAYPAFGLRNPFPLEWPLPAEIVGDAPERMLATADRLNREGDYLVIFETVSNETLADGGPVPASVPPDTPNVDYTGLENAIRAKLTGRPVVCGSFVGKWSS</sequence>
<name>A0A1H8YHM1_9PSEU</name>
<feature type="transmembrane region" description="Helical" evidence="1">
    <location>
        <begin position="288"/>
        <end position="305"/>
    </location>
</feature>
<dbReference type="Proteomes" id="UP000198582">
    <property type="component" value="Unassembled WGS sequence"/>
</dbReference>
<keyword evidence="1" id="KW-1133">Transmembrane helix</keyword>
<feature type="transmembrane region" description="Helical" evidence="1">
    <location>
        <begin position="317"/>
        <end position="336"/>
    </location>
</feature>
<evidence type="ECO:0000313" key="3">
    <source>
        <dbReference type="Proteomes" id="UP000198582"/>
    </source>
</evidence>
<gene>
    <name evidence="2" type="ORF">SAMN04489732_11689</name>
</gene>
<dbReference type="EMBL" id="FOEF01000016">
    <property type="protein sequence ID" value="SEP51521.1"/>
    <property type="molecule type" value="Genomic_DNA"/>
</dbReference>
<keyword evidence="3" id="KW-1185">Reference proteome</keyword>